<feature type="region of interest" description="Disordered" evidence="3">
    <location>
        <begin position="186"/>
        <end position="246"/>
    </location>
</feature>
<dbReference type="Gene3D" id="3.10.450.30">
    <property type="entry name" value="Microbial ribonucleases"/>
    <property type="match status" value="1"/>
</dbReference>
<evidence type="ECO:0000313" key="4">
    <source>
        <dbReference type="EMBL" id="CAK7236582.1"/>
    </source>
</evidence>
<evidence type="ECO:0000256" key="2">
    <source>
        <dbReference type="ARBA" id="ARBA00022801"/>
    </source>
</evidence>
<dbReference type="InterPro" id="IPR016191">
    <property type="entry name" value="Ribonuclease/ribotoxin"/>
</dbReference>
<dbReference type="Proteomes" id="UP001642482">
    <property type="component" value="Unassembled WGS sequence"/>
</dbReference>
<feature type="compositionally biased region" description="Gly residues" evidence="3">
    <location>
        <begin position="1"/>
        <end position="11"/>
    </location>
</feature>
<dbReference type="SUPFAM" id="SSF53933">
    <property type="entry name" value="Microbial ribonucleases"/>
    <property type="match status" value="1"/>
</dbReference>
<evidence type="ECO:0000256" key="3">
    <source>
        <dbReference type="SAM" id="MobiDB-lite"/>
    </source>
</evidence>
<organism evidence="4 5">
    <name type="scientific">Sporothrix eucalyptigena</name>
    <dbReference type="NCBI Taxonomy" id="1812306"/>
    <lineage>
        <taxon>Eukaryota</taxon>
        <taxon>Fungi</taxon>
        <taxon>Dikarya</taxon>
        <taxon>Ascomycota</taxon>
        <taxon>Pezizomycotina</taxon>
        <taxon>Sordariomycetes</taxon>
        <taxon>Sordariomycetidae</taxon>
        <taxon>Ophiostomatales</taxon>
        <taxon>Ophiostomataceae</taxon>
        <taxon>Sporothrix</taxon>
    </lineage>
</organism>
<evidence type="ECO:0008006" key="6">
    <source>
        <dbReference type="Google" id="ProtNLM"/>
    </source>
</evidence>
<protein>
    <recommendedName>
        <fullName evidence="6">BZIP domain-containing protein</fullName>
    </recommendedName>
</protein>
<feature type="compositionally biased region" description="Low complexity" evidence="3">
    <location>
        <begin position="32"/>
        <end position="45"/>
    </location>
</feature>
<evidence type="ECO:0000256" key="1">
    <source>
        <dbReference type="ARBA" id="ARBA00022722"/>
    </source>
</evidence>
<sequence length="353" mass="39760">MDYNSQGGGYPAQGNPNSAGYADTSPTYDSSASTYTGYDNTTTATSETCFGNQVDHDQFKGEELTGQLALPEASVTDTGEDLPDYSEHLNLPRVTLTGDAFHFGDNMPDSDPTKYLYDEDFQNQTTWASQLSIGEVRGTYPEEFSNIERFDFTKKNGAPLASFPLMPHGKTYRSGEPGALRTIFNRDDPTEAIPAYHDTVEQRRKEDERRQRLEAKKQKAQRDLDSKRAEIQRKQEQIPRETSPQKLKKLHADLGIQFKHLANLVRKVNSCDEQFCAKLKLNYGQPRAMTDSSYDDQKTVSASASSIAHQAEPATSRTRKNRKFSDLYRYSGADEHQQVAIILRSLNTRLDAR</sequence>
<name>A0ABP0CYE4_9PEZI</name>
<dbReference type="EMBL" id="CAWUHD010000165">
    <property type="protein sequence ID" value="CAK7236582.1"/>
    <property type="molecule type" value="Genomic_DNA"/>
</dbReference>
<accession>A0ABP0CYE4</accession>
<feature type="compositionally biased region" description="Basic and acidic residues" evidence="3">
    <location>
        <begin position="198"/>
        <end position="239"/>
    </location>
</feature>
<gene>
    <name evidence="4" type="ORF">SEUCBS140593_009668</name>
</gene>
<feature type="region of interest" description="Disordered" evidence="3">
    <location>
        <begin position="1"/>
        <end position="45"/>
    </location>
</feature>
<keyword evidence="2" id="KW-0378">Hydrolase</keyword>
<feature type="compositionally biased region" description="Polar residues" evidence="3">
    <location>
        <begin position="14"/>
        <end position="31"/>
    </location>
</feature>
<reference evidence="4 5" key="1">
    <citation type="submission" date="2024-01" db="EMBL/GenBank/DDBJ databases">
        <authorList>
            <person name="Allen C."/>
            <person name="Tagirdzhanova G."/>
        </authorList>
    </citation>
    <scope>NUCLEOTIDE SEQUENCE [LARGE SCALE GENOMIC DNA]</scope>
</reference>
<comment type="caution">
    <text evidence="4">The sequence shown here is derived from an EMBL/GenBank/DDBJ whole genome shotgun (WGS) entry which is preliminary data.</text>
</comment>
<proteinExistence type="predicted"/>
<evidence type="ECO:0000313" key="5">
    <source>
        <dbReference type="Proteomes" id="UP001642482"/>
    </source>
</evidence>
<keyword evidence="5" id="KW-1185">Reference proteome</keyword>
<keyword evidence="1" id="KW-0540">Nuclease</keyword>